<dbReference type="Proteomes" id="UP000594015">
    <property type="component" value="Chromosome"/>
</dbReference>
<proteinExistence type="predicted"/>
<accession>A0AAE7NLZ5</accession>
<sequence>MRLRRSPRPTDDRLNPIFSKSLFGVDGAVRVMAASKSGVREGMEGLCYPAAQEHESRSVLQSFGRRIKPVSASRMGPLRSMKIGKVWRPCSGEIEGLLERLD</sequence>
<dbReference type="EMBL" id="CP030050">
    <property type="protein sequence ID" value="QOZ66605.1"/>
    <property type="molecule type" value="Genomic_DNA"/>
</dbReference>
<evidence type="ECO:0000313" key="2">
    <source>
        <dbReference type="Proteomes" id="UP000594015"/>
    </source>
</evidence>
<name>A0AAE7NLZ5_9BRAD</name>
<gene>
    <name evidence="1" type="ORF">WN72_09645</name>
</gene>
<evidence type="ECO:0000313" key="1">
    <source>
        <dbReference type="EMBL" id="QOZ66605.1"/>
    </source>
</evidence>
<protein>
    <submittedName>
        <fullName evidence="1">Uncharacterized protein</fullName>
    </submittedName>
</protein>
<dbReference type="AlphaFoldDB" id="A0AAE7NLZ5"/>
<reference evidence="1 2" key="1">
    <citation type="submission" date="2018-06" db="EMBL/GenBank/DDBJ databases">
        <title>Comparative genomics of Bradyrhizobium nodulating Arachidis hypogaea.</title>
        <authorList>
            <person name="Li Y."/>
        </authorList>
    </citation>
    <scope>NUCLEOTIDE SEQUENCE [LARGE SCALE GENOMIC DNA]</scope>
    <source>
        <strain evidence="1 2">CCBAU 051107</strain>
    </source>
</reference>
<dbReference type="KEGG" id="barh:WN72_09645"/>
<organism evidence="1 2">
    <name type="scientific">Bradyrhizobium arachidis</name>
    <dbReference type="NCBI Taxonomy" id="858423"/>
    <lineage>
        <taxon>Bacteria</taxon>
        <taxon>Pseudomonadati</taxon>
        <taxon>Pseudomonadota</taxon>
        <taxon>Alphaproteobacteria</taxon>
        <taxon>Hyphomicrobiales</taxon>
        <taxon>Nitrobacteraceae</taxon>
        <taxon>Bradyrhizobium</taxon>
    </lineage>
</organism>